<sequence length="310" mass="34025">MEGHMKYFASNDGYQLAYQEHGSPTSPPLILLHGFTGTSNVFKRNIPLLSPHYRVLAPDLRGHGSSAKTSHGFHVSRLAMDLHNLLAHLNLREPGSVRCIAGSLGCAILWCYAELFTADVFSHMVWVDQSPMQNYSLDGAREWGPEVANRGVNCEAAVQQLFADFKADPDAVYRGTIAACLAYRSFPLPGDGVGGARWEEDEAFFLAEARKGDPGWYAQLMKDHTALDWRGAIVECFGARLLNETKVLVVASSRSGCFPAKGPMDAVLFANQKAGEGKGKAEGVVVDWGGHWCYWEDPEKFNELVGEFLG</sequence>
<dbReference type="Proteomes" id="UP000799757">
    <property type="component" value="Unassembled WGS sequence"/>
</dbReference>
<name>A0A6A6XS82_9PLEO</name>
<keyword evidence="2" id="KW-0645">Protease</keyword>
<dbReference type="PANTHER" id="PTHR43798:SF5">
    <property type="entry name" value="MONOACYLGLYCEROL LIPASE ABHD6"/>
    <property type="match status" value="1"/>
</dbReference>
<keyword evidence="2" id="KW-0031">Aminopeptidase</keyword>
<dbReference type="InterPro" id="IPR029058">
    <property type="entry name" value="AB_hydrolase_fold"/>
</dbReference>
<protein>
    <submittedName>
        <fullName evidence="2">Prolyl aminopeptidase-like protein</fullName>
    </submittedName>
</protein>
<dbReference type="InterPro" id="IPR050266">
    <property type="entry name" value="AB_hydrolase_sf"/>
</dbReference>
<dbReference type="GO" id="GO:0047372">
    <property type="term" value="F:monoacylglycerol lipase activity"/>
    <property type="evidence" value="ECO:0007669"/>
    <property type="project" value="TreeGrafter"/>
</dbReference>
<evidence type="ECO:0000313" key="2">
    <source>
        <dbReference type="EMBL" id="KAF2798875.1"/>
    </source>
</evidence>
<dbReference type="InterPro" id="IPR000073">
    <property type="entry name" value="AB_hydrolase_1"/>
</dbReference>
<reference evidence="2" key="1">
    <citation type="journal article" date="2020" name="Stud. Mycol.">
        <title>101 Dothideomycetes genomes: a test case for predicting lifestyles and emergence of pathogens.</title>
        <authorList>
            <person name="Haridas S."/>
            <person name="Albert R."/>
            <person name="Binder M."/>
            <person name="Bloem J."/>
            <person name="Labutti K."/>
            <person name="Salamov A."/>
            <person name="Andreopoulos B."/>
            <person name="Baker S."/>
            <person name="Barry K."/>
            <person name="Bills G."/>
            <person name="Bluhm B."/>
            <person name="Cannon C."/>
            <person name="Castanera R."/>
            <person name="Culley D."/>
            <person name="Daum C."/>
            <person name="Ezra D."/>
            <person name="Gonzalez J."/>
            <person name="Henrissat B."/>
            <person name="Kuo A."/>
            <person name="Liang C."/>
            <person name="Lipzen A."/>
            <person name="Lutzoni F."/>
            <person name="Magnuson J."/>
            <person name="Mondo S."/>
            <person name="Nolan M."/>
            <person name="Ohm R."/>
            <person name="Pangilinan J."/>
            <person name="Park H.-J."/>
            <person name="Ramirez L."/>
            <person name="Alfaro M."/>
            <person name="Sun H."/>
            <person name="Tritt A."/>
            <person name="Yoshinaga Y."/>
            <person name="Zwiers L.-H."/>
            <person name="Turgeon B."/>
            <person name="Goodwin S."/>
            <person name="Spatafora J."/>
            <person name="Crous P."/>
            <person name="Grigoriev I."/>
        </authorList>
    </citation>
    <scope>NUCLEOTIDE SEQUENCE</scope>
    <source>
        <strain evidence="2">CBS 109.77</strain>
    </source>
</reference>
<dbReference type="SUPFAM" id="SSF53474">
    <property type="entry name" value="alpha/beta-Hydrolases"/>
    <property type="match status" value="1"/>
</dbReference>
<proteinExistence type="predicted"/>
<organism evidence="2 3">
    <name type="scientific">Melanomma pulvis-pyrius CBS 109.77</name>
    <dbReference type="NCBI Taxonomy" id="1314802"/>
    <lineage>
        <taxon>Eukaryota</taxon>
        <taxon>Fungi</taxon>
        <taxon>Dikarya</taxon>
        <taxon>Ascomycota</taxon>
        <taxon>Pezizomycotina</taxon>
        <taxon>Dothideomycetes</taxon>
        <taxon>Pleosporomycetidae</taxon>
        <taxon>Pleosporales</taxon>
        <taxon>Melanommataceae</taxon>
        <taxon>Melanomma</taxon>
    </lineage>
</organism>
<dbReference type="OrthoDB" id="2498029at2759"/>
<accession>A0A6A6XS82</accession>
<evidence type="ECO:0000259" key="1">
    <source>
        <dbReference type="Pfam" id="PF00561"/>
    </source>
</evidence>
<keyword evidence="2" id="KW-0378">Hydrolase</keyword>
<dbReference type="GO" id="GO:0004177">
    <property type="term" value="F:aminopeptidase activity"/>
    <property type="evidence" value="ECO:0007669"/>
    <property type="project" value="UniProtKB-KW"/>
</dbReference>
<feature type="non-terminal residue" evidence="2">
    <location>
        <position position="310"/>
    </location>
</feature>
<feature type="domain" description="AB hydrolase-1" evidence="1">
    <location>
        <begin position="27"/>
        <end position="298"/>
    </location>
</feature>
<keyword evidence="3" id="KW-1185">Reference proteome</keyword>
<evidence type="ECO:0000313" key="3">
    <source>
        <dbReference type="Proteomes" id="UP000799757"/>
    </source>
</evidence>
<dbReference type="GO" id="GO:0016020">
    <property type="term" value="C:membrane"/>
    <property type="evidence" value="ECO:0007669"/>
    <property type="project" value="TreeGrafter"/>
</dbReference>
<dbReference type="EMBL" id="MU001775">
    <property type="protein sequence ID" value="KAF2798875.1"/>
    <property type="molecule type" value="Genomic_DNA"/>
</dbReference>
<dbReference type="AlphaFoldDB" id="A0A6A6XS82"/>
<dbReference type="Gene3D" id="3.40.50.1820">
    <property type="entry name" value="alpha/beta hydrolase"/>
    <property type="match status" value="1"/>
</dbReference>
<dbReference type="Pfam" id="PF00561">
    <property type="entry name" value="Abhydrolase_1"/>
    <property type="match status" value="1"/>
</dbReference>
<gene>
    <name evidence="2" type="ORF">K505DRAFT_266892</name>
</gene>
<dbReference type="PANTHER" id="PTHR43798">
    <property type="entry name" value="MONOACYLGLYCEROL LIPASE"/>
    <property type="match status" value="1"/>
</dbReference>
<dbReference type="GO" id="GO:0046464">
    <property type="term" value="P:acylglycerol catabolic process"/>
    <property type="evidence" value="ECO:0007669"/>
    <property type="project" value="TreeGrafter"/>
</dbReference>